<organism evidence="5 6">
    <name type="scientific">Ophiocordyceps australis</name>
    <dbReference type="NCBI Taxonomy" id="1399860"/>
    <lineage>
        <taxon>Eukaryota</taxon>
        <taxon>Fungi</taxon>
        <taxon>Dikarya</taxon>
        <taxon>Ascomycota</taxon>
        <taxon>Pezizomycotina</taxon>
        <taxon>Sordariomycetes</taxon>
        <taxon>Hypocreomycetidae</taxon>
        <taxon>Hypocreales</taxon>
        <taxon>Ophiocordycipitaceae</taxon>
        <taxon>Ophiocordyceps</taxon>
    </lineage>
</organism>
<dbReference type="InterPro" id="IPR050477">
    <property type="entry name" value="GrpII_AminoAcid_Decarb"/>
</dbReference>
<dbReference type="InterPro" id="IPR015421">
    <property type="entry name" value="PyrdxlP-dep_Trfase_major"/>
</dbReference>
<dbReference type="GO" id="GO:0030170">
    <property type="term" value="F:pyridoxal phosphate binding"/>
    <property type="evidence" value="ECO:0007669"/>
    <property type="project" value="InterPro"/>
</dbReference>
<dbReference type="SUPFAM" id="SSF53383">
    <property type="entry name" value="PLP-dependent transferases"/>
    <property type="match status" value="1"/>
</dbReference>
<keyword evidence="2 4" id="KW-0663">Pyridoxal phosphate</keyword>
<dbReference type="STRING" id="1399860.A0A2C5YFF4"/>
<sequence>MASTTDHGLEHAKVASWFLGPKAENFDLFRELLNQIVDRQEAARKDLYPSDSAFITADMQTAGAYSTSTSLLRKNVGFIADLLAKHAVPFWSPRYNAHMTTESCMPGMIGYMTGMMYNPNNVASEASPLTTLIEYVVGQDLCTMIGYNLEGPSGAWGHLTCGGSVANLESMWAARSLKFYPLSLTLAMNPGKELAFLADADPPFMIQTCSGQEKEFKNLSTWELLNLQPSTVLDISTRLGHEYGISSTYLQSALKPYLVQTVGLHALEKKFNMKSPKFFLSTTKHYSHPKGGAIIGVGSESFVDITVDFDARLDVEDLKRHLDTCLARGIAVFGVTAIIGSTEHGACDPLESIVKIRSDYEKKGLSFVIHADGAWGGYFRTMMIRSHDKTLLPVVSELPLKHYTQRQLAALHHADTVTMDPHKSGYVNYPAGSLCYKDGRMKFLNTWSSPVVSHTGDEPLSMGMYGVEGSKPGASAIAVWLSHHTIGLTQKGYGKLLGEAIFSSTKFYCHWATMTTKDSDLIVVPLNMLPTERKGCCEEDVEKQKEEIRTIIKTDNGDLTQEQRRLLGKLGSDLMINPFACNFKIDGRVNTYLSEANYLNSRIFKRLSVTSTKDDVEHTPFFLTDTKLDERTYGKCLENFKRRLHLIQPYGPASGNLQCLINVTMSPWPTTNEFMKGLVDDFETVAKEEVAHCLLRNTITTDFHCFIMQGLEEIFLVKLPMFNMANHRHQLVVTAQIPPSIKEQYQALRKEKPTAVFTLTNTQKAHVEDLLNPHACFEVRLDEGVYAADKSPLATFTLSNIHVVIFKSLAPDTLRSEYPEKMPFHLYGSGSEIHIDHILETSPNAQLASDCVTIHTHPHLTQGQIRSGSLIAEFQHVYERSLQPLPTDNQGQLITKIPGLAFVPGTHFKVEIFDGHSRRHVATGTIGLGTSVYADWREINRDPAEELVMKKADELTLNDIQLHSADY</sequence>
<gene>
    <name evidence="5" type="ORF">CDD81_547</name>
</gene>
<proteinExistence type="predicted"/>
<dbReference type="Pfam" id="PF00282">
    <property type="entry name" value="Pyridoxal_deC"/>
    <property type="match status" value="1"/>
</dbReference>
<comment type="caution">
    <text evidence="5">The sequence shown here is derived from an EMBL/GenBank/DDBJ whole genome shotgun (WGS) entry which is preliminary data.</text>
</comment>
<name>A0A2C5YFF4_9HYPO</name>
<dbReference type="Proteomes" id="UP000226192">
    <property type="component" value="Unassembled WGS sequence"/>
</dbReference>
<evidence type="ECO:0000256" key="1">
    <source>
        <dbReference type="ARBA" id="ARBA00001933"/>
    </source>
</evidence>
<dbReference type="PANTHER" id="PTHR42735">
    <property type="match status" value="1"/>
</dbReference>
<dbReference type="InterPro" id="IPR015424">
    <property type="entry name" value="PyrdxlP-dep_Trfase"/>
</dbReference>
<dbReference type="OrthoDB" id="2161780at2759"/>
<comment type="cofactor">
    <cofactor evidence="1 4">
        <name>pyridoxal 5'-phosphate</name>
        <dbReference type="ChEBI" id="CHEBI:597326"/>
    </cofactor>
</comment>
<dbReference type="Gene3D" id="3.40.640.10">
    <property type="entry name" value="Type I PLP-dependent aspartate aminotransferase-like (Major domain)"/>
    <property type="match status" value="1"/>
</dbReference>
<evidence type="ECO:0000313" key="5">
    <source>
        <dbReference type="EMBL" id="PHH66022.1"/>
    </source>
</evidence>
<accession>A0A2C5YFF4</accession>
<dbReference type="GO" id="GO:0019752">
    <property type="term" value="P:carboxylic acid metabolic process"/>
    <property type="evidence" value="ECO:0007669"/>
    <property type="project" value="InterPro"/>
</dbReference>
<reference evidence="5 6" key="1">
    <citation type="submission" date="2017-06" db="EMBL/GenBank/DDBJ databases">
        <title>Ant-infecting Ophiocordyceps genomes reveal a high diversity of potential behavioral manipulation genes and a possible major role for enterotoxins.</title>
        <authorList>
            <person name="De Bekker C."/>
            <person name="Evans H.C."/>
            <person name="Brachmann A."/>
            <person name="Hughes D.P."/>
        </authorList>
    </citation>
    <scope>NUCLEOTIDE SEQUENCE [LARGE SCALE GENOMIC DNA]</scope>
    <source>
        <strain evidence="5 6">Map64</strain>
    </source>
</reference>
<dbReference type="GO" id="GO:0016830">
    <property type="term" value="F:carbon-carbon lyase activity"/>
    <property type="evidence" value="ECO:0007669"/>
    <property type="project" value="InterPro"/>
</dbReference>
<dbReference type="AlphaFoldDB" id="A0A2C5YFF4"/>
<evidence type="ECO:0000256" key="4">
    <source>
        <dbReference type="PIRSR" id="PIRSR602129-50"/>
    </source>
</evidence>
<protein>
    <submittedName>
        <fullName evidence="5">Uncharacterized protein</fullName>
    </submittedName>
</protein>
<dbReference type="EMBL" id="NJET01000011">
    <property type="protein sequence ID" value="PHH66022.1"/>
    <property type="molecule type" value="Genomic_DNA"/>
</dbReference>
<evidence type="ECO:0000256" key="3">
    <source>
        <dbReference type="ARBA" id="ARBA00023239"/>
    </source>
</evidence>
<evidence type="ECO:0000256" key="2">
    <source>
        <dbReference type="ARBA" id="ARBA00022898"/>
    </source>
</evidence>
<keyword evidence="6" id="KW-1185">Reference proteome</keyword>
<feature type="modified residue" description="N6-(pyridoxal phosphate)lysine" evidence="4">
    <location>
        <position position="423"/>
    </location>
</feature>
<evidence type="ECO:0000313" key="6">
    <source>
        <dbReference type="Proteomes" id="UP000226192"/>
    </source>
</evidence>
<dbReference type="PANTHER" id="PTHR42735:SF4">
    <property type="entry name" value="PYRIDOXAL PHOSPHATE-DEPENDENT DECARBOXYLASE FAMILY PROTEIN"/>
    <property type="match status" value="1"/>
</dbReference>
<dbReference type="InterPro" id="IPR002129">
    <property type="entry name" value="PyrdxlP-dep_de-COase"/>
</dbReference>
<keyword evidence="3" id="KW-0456">Lyase</keyword>